<gene>
    <name evidence="2" type="ORF">G7Z17_g11169</name>
</gene>
<evidence type="ECO:0000256" key="1">
    <source>
        <dbReference type="SAM" id="MobiDB-lite"/>
    </source>
</evidence>
<feature type="compositionally biased region" description="Polar residues" evidence="1">
    <location>
        <begin position="1"/>
        <end position="11"/>
    </location>
</feature>
<organism evidence="2 3">
    <name type="scientific">Cylindrodendrum hubeiense</name>
    <dbReference type="NCBI Taxonomy" id="595255"/>
    <lineage>
        <taxon>Eukaryota</taxon>
        <taxon>Fungi</taxon>
        <taxon>Dikarya</taxon>
        <taxon>Ascomycota</taxon>
        <taxon>Pezizomycotina</taxon>
        <taxon>Sordariomycetes</taxon>
        <taxon>Hypocreomycetidae</taxon>
        <taxon>Hypocreales</taxon>
        <taxon>Nectriaceae</taxon>
        <taxon>Cylindrodendrum</taxon>
    </lineage>
</organism>
<keyword evidence="3" id="KW-1185">Reference proteome</keyword>
<proteinExistence type="predicted"/>
<accession>A0A9P5H0Q4</accession>
<sequence>MAGSMTRSSTAAAHHHRLPGGVASRPTIPAGFAASDWLRRVAPPRSVAFLAPRAAGSTAVAKQAKFPRNCNSILRPSLSSTLSVPMGRVHTVTPAIT</sequence>
<dbReference type="AlphaFoldDB" id="A0A9P5H0Q4"/>
<name>A0A9P5H0Q4_9HYPO</name>
<protein>
    <submittedName>
        <fullName evidence="2">Uncharacterized protein</fullName>
    </submittedName>
</protein>
<feature type="region of interest" description="Disordered" evidence="1">
    <location>
        <begin position="1"/>
        <end position="27"/>
    </location>
</feature>
<evidence type="ECO:0000313" key="3">
    <source>
        <dbReference type="Proteomes" id="UP000722485"/>
    </source>
</evidence>
<comment type="caution">
    <text evidence="2">The sequence shown here is derived from an EMBL/GenBank/DDBJ whole genome shotgun (WGS) entry which is preliminary data.</text>
</comment>
<dbReference type="Proteomes" id="UP000722485">
    <property type="component" value="Unassembled WGS sequence"/>
</dbReference>
<evidence type="ECO:0000313" key="2">
    <source>
        <dbReference type="EMBL" id="KAF7542915.1"/>
    </source>
</evidence>
<dbReference type="EMBL" id="JAANBB010000405">
    <property type="protein sequence ID" value="KAF7542915.1"/>
    <property type="molecule type" value="Genomic_DNA"/>
</dbReference>
<reference evidence="2" key="1">
    <citation type="submission" date="2020-03" db="EMBL/GenBank/DDBJ databases">
        <title>Draft Genome Sequence of Cylindrodendrum hubeiense.</title>
        <authorList>
            <person name="Buettner E."/>
            <person name="Kellner H."/>
        </authorList>
    </citation>
    <scope>NUCLEOTIDE SEQUENCE</scope>
    <source>
        <strain evidence="2">IHI 201604</strain>
    </source>
</reference>